<dbReference type="PANTHER" id="PTHR21148">
    <property type="entry name" value="THIOREDOXIN DOMAIN-CONTAINING PROTEIN 9"/>
    <property type="match status" value="1"/>
</dbReference>
<dbReference type="STRING" id="37360.A0A0G4J052"/>
<dbReference type="Pfam" id="PF00085">
    <property type="entry name" value="Thioredoxin"/>
    <property type="match status" value="1"/>
</dbReference>
<accession>A0A0G4J052</accession>
<dbReference type="SUPFAM" id="SSF52833">
    <property type="entry name" value="Thioredoxin-like"/>
    <property type="match status" value="1"/>
</dbReference>
<protein>
    <recommendedName>
        <fullName evidence="2">Thioredoxin domain-containing protein</fullName>
    </recommendedName>
</protein>
<reference evidence="4 6" key="2">
    <citation type="submission" date="2018-03" db="EMBL/GenBank/DDBJ databases">
        <authorList>
            <person name="Fogelqvist J."/>
        </authorList>
    </citation>
    <scope>NUCLEOTIDE SEQUENCE [LARGE SCALE GENOMIC DNA]</scope>
</reference>
<gene>
    <name evidence="3" type="ORF">PBRA_001763</name>
    <name evidence="4" type="ORF">PLBR_LOCUS1024</name>
</gene>
<dbReference type="InterPro" id="IPR036249">
    <property type="entry name" value="Thioredoxin-like_sf"/>
</dbReference>
<organism evidence="3 5">
    <name type="scientific">Plasmodiophora brassicae</name>
    <name type="common">Clubroot disease agent</name>
    <dbReference type="NCBI Taxonomy" id="37360"/>
    <lineage>
        <taxon>Eukaryota</taxon>
        <taxon>Sar</taxon>
        <taxon>Rhizaria</taxon>
        <taxon>Endomyxa</taxon>
        <taxon>Phytomyxea</taxon>
        <taxon>Plasmodiophorida</taxon>
        <taxon>Plasmodiophoridae</taxon>
        <taxon>Plasmodiophora</taxon>
    </lineage>
</organism>
<dbReference type="EMBL" id="CDSF01000101">
    <property type="protein sequence ID" value="CEP00709.1"/>
    <property type="molecule type" value="Genomic_DNA"/>
</dbReference>
<name>A0A0G4J052_PLABS</name>
<evidence type="ECO:0000313" key="4">
    <source>
        <dbReference type="EMBL" id="SPQ93809.1"/>
    </source>
</evidence>
<feature type="domain" description="Thioredoxin" evidence="2">
    <location>
        <begin position="82"/>
        <end position="170"/>
    </location>
</feature>
<evidence type="ECO:0000313" key="6">
    <source>
        <dbReference type="Proteomes" id="UP000290189"/>
    </source>
</evidence>
<feature type="coiled-coil region" evidence="1">
    <location>
        <begin position="21"/>
        <end position="48"/>
    </location>
</feature>
<proteinExistence type="predicted"/>
<dbReference type="Proteomes" id="UP000039324">
    <property type="component" value="Unassembled WGS sequence"/>
</dbReference>
<keyword evidence="5" id="KW-1185">Reference proteome</keyword>
<geneLocation type="mitochondrion" evidence="4"/>
<dbReference type="Gene3D" id="3.40.30.10">
    <property type="entry name" value="Glutaredoxin"/>
    <property type="match status" value="1"/>
</dbReference>
<dbReference type="CDD" id="cd02989">
    <property type="entry name" value="Phd_like_TxnDC9"/>
    <property type="match status" value="1"/>
</dbReference>
<dbReference type="AlphaFoldDB" id="A0A0G4J052"/>
<dbReference type="OrthoDB" id="10257948at2759"/>
<sequence length="231" mass="26249">MKQRPTIPIQTREEAVAALAAHDALQEARRMEKQVNAAAAAMEEASLEDLRRKRIAELQSKQSKALEWRAKGHGFYTEVSDQKHWFEATKASERTVTHFYRPTTPLCELVDAHLTKIAANHVETKFLKINAEKSPFLCDRMDITVLPTVVMLKDGNICDKIIGFETVPNLNKCSTEDFERRLAFNGAIDYEGDPRRPKGEGARKEFSVTNIRKSKLHRGTVDTYSDDEDDD</sequence>
<dbReference type="Proteomes" id="UP000290189">
    <property type="component" value="Unassembled WGS sequence"/>
</dbReference>
<evidence type="ECO:0000313" key="5">
    <source>
        <dbReference type="Proteomes" id="UP000039324"/>
    </source>
</evidence>
<keyword evidence="4" id="KW-0496">Mitochondrion</keyword>
<dbReference type="InterPro" id="IPR013766">
    <property type="entry name" value="Thioredoxin_domain"/>
</dbReference>
<reference evidence="3 5" key="1">
    <citation type="submission" date="2015-02" db="EMBL/GenBank/DDBJ databases">
        <authorList>
            <person name="Chooi Y.-H."/>
        </authorList>
    </citation>
    <scope>NUCLEOTIDE SEQUENCE [LARGE SCALE GENOMIC DNA]</scope>
    <source>
        <strain evidence="3">E3</strain>
    </source>
</reference>
<dbReference type="OMA" id="CVIAFID"/>
<keyword evidence="1" id="KW-0175">Coiled coil</keyword>
<evidence type="ECO:0000259" key="2">
    <source>
        <dbReference type="Pfam" id="PF00085"/>
    </source>
</evidence>
<dbReference type="EMBL" id="OVEO01000002">
    <property type="protein sequence ID" value="SPQ93809.1"/>
    <property type="molecule type" value="Genomic_DNA"/>
</dbReference>
<evidence type="ECO:0000256" key="1">
    <source>
        <dbReference type="SAM" id="Coils"/>
    </source>
</evidence>
<evidence type="ECO:0000313" key="3">
    <source>
        <dbReference type="EMBL" id="CEP00709.1"/>
    </source>
</evidence>